<dbReference type="Gramene" id="OB01G11510.1">
    <property type="protein sequence ID" value="OB01G11510.1"/>
    <property type="gene ID" value="OB01G11510"/>
</dbReference>
<feature type="signal peptide" evidence="2">
    <location>
        <begin position="1"/>
        <end position="22"/>
    </location>
</feature>
<evidence type="ECO:0000256" key="2">
    <source>
        <dbReference type="SAM" id="SignalP"/>
    </source>
</evidence>
<dbReference type="EnsemblPlants" id="OB01G11510.1">
    <property type="protein sequence ID" value="OB01G11510.1"/>
    <property type="gene ID" value="OB01G11510"/>
</dbReference>
<dbReference type="HOGENOM" id="CLU_1125990_0_0_1"/>
<accession>J3KVZ5</accession>
<reference evidence="3" key="2">
    <citation type="submission" date="2013-04" db="UniProtKB">
        <authorList>
            <consortium name="EnsemblPlants"/>
        </authorList>
    </citation>
    <scope>IDENTIFICATION</scope>
</reference>
<dbReference type="SUPFAM" id="SSF49599">
    <property type="entry name" value="TRAF domain-like"/>
    <property type="match status" value="1"/>
</dbReference>
<feature type="region of interest" description="Disordered" evidence="1">
    <location>
        <begin position="45"/>
        <end position="67"/>
    </location>
</feature>
<evidence type="ECO:0000313" key="4">
    <source>
        <dbReference type="Proteomes" id="UP000006038"/>
    </source>
</evidence>
<name>J3KVZ5_ORYBR</name>
<dbReference type="Proteomes" id="UP000006038">
    <property type="component" value="Chromosome 1"/>
</dbReference>
<organism evidence="3">
    <name type="scientific">Oryza brachyantha</name>
    <name type="common">malo sina</name>
    <dbReference type="NCBI Taxonomy" id="4533"/>
    <lineage>
        <taxon>Eukaryota</taxon>
        <taxon>Viridiplantae</taxon>
        <taxon>Streptophyta</taxon>
        <taxon>Embryophyta</taxon>
        <taxon>Tracheophyta</taxon>
        <taxon>Spermatophyta</taxon>
        <taxon>Magnoliopsida</taxon>
        <taxon>Liliopsida</taxon>
        <taxon>Poales</taxon>
        <taxon>Poaceae</taxon>
        <taxon>BOP clade</taxon>
        <taxon>Oryzoideae</taxon>
        <taxon>Oryzeae</taxon>
        <taxon>Oryzinae</taxon>
        <taxon>Oryza</taxon>
    </lineage>
</organism>
<dbReference type="PANTHER" id="PTHR10315:SF165">
    <property type="entry name" value="RING-TYPE E3 UBIQUITIN TRANSFERASE"/>
    <property type="match status" value="1"/>
</dbReference>
<reference evidence="3" key="1">
    <citation type="journal article" date="2013" name="Nat. Commun.">
        <title>Whole-genome sequencing of Oryza brachyantha reveals mechanisms underlying Oryza genome evolution.</title>
        <authorList>
            <person name="Chen J."/>
            <person name="Huang Q."/>
            <person name="Gao D."/>
            <person name="Wang J."/>
            <person name="Lang Y."/>
            <person name="Liu T."/>
            <person name="Li B."/>
            <person name="Bai Z."/>
            <person name="Luis Goicoechea J."/>
            <person name="Liang C."/>
            <person name="Chen C."/>
            <person name="Zhang W."/>
            <person name="Sun S."/>
            <person name="Liao Y."/>
            <person name="Zhang X."/>
            <person name="Yang L."/>
            <person name="Song C."/>
            <person name="Wang M."/>
            <person name="Shi J."/>
            <person name="Liu G."/>
            <person name="Liu J."/>
            <person name="Zhou H."/>
            <person name="Zhou W."/>
            <person name="Yu Q."/>
            <person name="An N."/>
            <person name="Chen Y."/>
            <person name="Cai Q."/>
            <person name="Wang B."/>
            <person name="Liu B."/>
            <person name="Min J."/>
            <person name="Huang Y."/>
            <person name="Wu H."/>
            <person name="Li Z."/>
            <person name="Zhang Y."/>
            <person name="Yin Y."/>
            <person name="Song W."/>
            <person name="Jiang J."/>
            <person name="Jackson S.A."/>
            <person name="Wing R.A."/>
            <person name="Wang J."/>
            <person name="Chen M."/>
        </authorList>
    </citation>
    <scope>NUCLEOTIDE SEQUENCE [LARGE SCALE GENOMIC DNA]</scope>
    <source>
        <strain evidence="3">cv. IRGC 101232</strain>
    </source>
</reference>
<dbReference type="AlphaFoldDB" id="J3KVZ5"/>
<protein>
    <recommendedName>
        <fullName evidence="5">SIAH-type domain-containing protein</fullName>
    </recommendedName>
</protein>
<dbReference type="OMA" id="EGHADEC"/>
<evidence type="ECO:0000256" key="1">
    <source>
        <dbReference type="SAM" id="MobiDB-lite"/>
    </source>
</evidence>
<keyword evidence="4" id="KW-1185">Reference proteome</keyword>
<proteinExistence type="predicted"/>
<dbReference type="GO" id="GO:0005737">
    <property type="term" value="C:cytoplasm"/>
    <property type="evidence" value="ECO:0007669"/>
    <property type="project" value="TreeGrafter"/>
</dbReference>
<feature type="chain" id="PRO_5003772811" description="SIAH-type domain-containing protein" evidence="2">
    <location>
        <begin position="23"/>
        <end position="247"/>
    </location>
</feature>
<evidence type="ECO:0000313" key="3">
    <source>
        <dbReference type="EnsemblPlants" id="OB01G11510.1"/>
    </source>
</evidence>
<sequence>MYIYAVWSWACHLLVLPWQARRQDQVPPLQHFPLAASPVSLAFRPWLPPPPPPPGPPAKTAYHDGEGHADECPHAPCFCPEPGRGLAARPPHLRAHFTPTHGWPLTVIRRNNRAVDLQLQEGRRVLHFLDVEGDGGHLFLLNVAPAGPAGVAVGTVLLVEPRVGATSTPAPPMFECHVAFYCRATGSRQSSEFAVRSTSLSDGLPVDSYAFVVPKVGQPPATASVVVSAFDVSRRRARSGDLRLRSN</sequence>
<keyword evidence="2" id="KW-0732">Signal</keyword>
<evidence type="ECO:0008006" key="5">
    <source>
        <dbReference type="Google" id="ProtNLM"/>
    </source>
</evidence>
<dbReference type="InterPro" id="IPR052088">
    <property type="entry name" value="E3_ubiquitin-ligase_SINA"/>
</dbReference>
<dbReference type="PANTHER" id="PTHR10315">
    <property type="entry name" value="E3 UBIQUITIN PROTEIN LIGASE SIAH"/>
    <property type="match status" value="1"/>
</dbReference>
<dbReference type="GO" id="GO:0061630">
    <property type="term" value="F:ubiquitin protein ligase activity"/>
    <property type="evidence" value="ECO:0007669"/>
    <property type="project" value="TreeGrafter"/>
</dbReference>
<feature type="compositionally biased region" description="Pro residues" evidence="1">
    <location>
        <begin position="46"/>
        <end position="57"/>
    </location>
</feature>